<dbReference type="RefSeq" id="WP_345408411.1">
    <property type="nucleotide sequence ID" value="NZ_BAAAXS010000001.1"/>
</dbReference>
<dbReference type="SUPFAM" id="SSF81665">
    <property type="entry name" value="Calcium ATPase, transmembrane domain M"/>
    <property type="match status" value="1"/>
</dbReference>
<name>A0ABV5P293_9ACTN</name>
<accession>A0ABV5P293</accession>
<organism evidence="2 3">
    <name type="scientific">Nonomuraea salmonea</name>
    <dbReference type="NCBI Taxonomy" id="46181"/>
    <lineage>
        <taxon>Bacteria</taxon>
        <taxon>Bacillati</taxon>
        <taxon>Actinomycetota</taxon>
        <taxon>Actinomycetes</taxon>
        <taxon>Streptosporangiales</taxon>
        <taxon>Streptosporangiaceae</taxon>
        <taxon>Nonomuraea</taxon>
    </lineage>
</organism>
<dbReference type="Proteomes" id="UP001589568">
    <property type="component" value="Unassembled WGS sequence"/>
</dbReference>
<proteinExistence type="predicted"/>
<evidence type="ECO:0000313" key="2">
    <source>
        <dbReference type="EMBL" id="MFB9476683.1"/>
    </source>
</evidence>
<dbReference type="EMBL" id="JBHMCF010000052">
    <property type="protein sequence ID" value="MFB9476683.1"/>
    <property type="molecule type" value="Genomic_DNA"/>
</dbReference>
<evidence type="ECO:0000313" key="3">
    <source>
        <dbReference type="Proteomes" id="UP001589568"/>
    </source>
</evidence>
<feature type="domain" description="Cation-transporting P-type ATPase N-terminal" evidence="1">
    <location>
        <begin position="9"/>
        <end position="48"/>
    </location>
</feature>
<dbReference type="Pfam" id="PF00690">
    <property type="entry name" value="Cation_ATPase_N"/>
    <property type="match status" value="1"/>
</dbReference>
<dbReference type="InterPro" id="IPR004014">
    <property type="entry name" value="ATPase_P-typ_cation-transptr_N"/>
</dbReference>
<keyword evidence="3" id="KW-1185">Reference proteome</keyword>
<reference evidence="2 3" key="1">
    <citation type="submission" date="2024-09" db="EMBL/GenBank/DDBJ databases">
        <authorList>
            <person name="Sun Q."/>
            <person name="Mori K."/>
        </authorList>
    </citation>
    <scope>NUCLEOTIDE SEQUENCE [LARGE SCALE GENOMIC DNA]</scope>
    <source>
        <strain evidence="2 3">JCM 3324</strain>
    </source>
</reference>
<dbReference type="InterPro" id="IPR023298">
    <property type="entry name" value="ATPase_P-typ_TM_dom_sf"/>
</dbReference>
<gene>
    <name evidence="2" type="ORF">ACFFR3_44955</name>
</gene>
<evidence type="ECO:0000259" key="1">
    <source>
        <dbReference type="Pfam" id="PF00690"/>
    </source>
</evidence>
<protein>
    <submittedName>
        <fullName evidence="2">Cation-transporting P-type ATPase</fullName>
    </submittedName>
</protein>
<sequence>MTNMSKTRPGLTTAETAARLAADGPNELARARRTHPLVLLLRQLVHLFAGRGARGGRARSRSSSARP</sequence>
<comment type="caution">
    <text evidence="2">The sequence shown here is derived from an EMBL/GenBank/DDBJ whole genome shotgun (WGS) entry which is preliminary data.</text>
</comment>